<dbReference type="SUPFAM" id="SSF52091">
    <property type="entry name" value="SpoIIaa-like"/>
    <property type="match status" value="1"/>
</dbReference>
<dbReference type="InterPro" id="IPR002645">
    <property type="entry name" value="STAS_dom"/>
</dbReference>
<dbReference type="Gene3D" id="3.30.750.24">
    <property type="entry name" value="STAS domain"/>
    <property type="match status" value="1"/>
</dbReference>
<organism evidence="3 4">
    <name type="scientific">Dethiosulfatarculus sandiegensis</name>
    <dbReference type="NCBI Taxonomy" id="1429043"/>
    <lineage>
        <taxon>Bacteria</taxon>
        <taxon>Pseudomonadati</taxon>
        <taxon>Thermodesulfobacteriota</taxon>
        <taxon>Desulfarculia</taxon>
        <taxon>Desulfarculales</taxon>
        <taxon>Desulfarculaceae</taxon>
        <taxon>Dethiosulfatarculus</taxon>
    </lineage>
</organism>
<dbReference type="PANTHER" id="PTHR33745">
    <property type="entry name" value="RSBT ANTAGONIST PROTEIN RSBS-RELATED"/>
    <property type="match status" value="1"/>
</dbReference>
<evidence type="ECO:0000259" key="2">
    <source>
        <dbReference type="PROSITE" id="PS50801"/>
    </source>
</evidence>
<dbReference type="CDD" id="cd07041">
    <property type="entry name" value="STAS_RsbR_RsbS_like"/>
    <property type="match status" value="1"/>
</dbReference>
<gene>
    <name evidence="3" type="ORF">X474_17940</name>
</gene>
<dbReference type="AlphaFoldDB" id="A0A0D2JT54"/>
<dbReference type="PANTHER" id="PTHR33745:SF1">
    <property type="entry name" value="RSBT ANTAGONIST PROTEIN RSBS"/>
    <property type="match status" value="1"/>
</dbReference>
<protein>
    <recommendedName>
        <fullName evidence="2">STAS domain-containing protein</fullName>
    </recommendedName>
</protein>
<proteinExistence type="predicted"/>
<evidence type="ECO:0000313" key="3">
    <source>
        <dbReference type="EMBL" id="KIX12665.1"/>
    </source>
</evidence>
<dbReference type="InterPro" id="IPR036513">
    <property type="entry name" value="STAS_dom_sf"/>
</dbReference>
<dbReference type="RefSeq" id="WP_044350342.1">
    <property type="nucleotide sequence ID" value="NZ_AZAC01000027.1"/>
</dbReference>
<dbReference type="PROSITE" id="PS50801">
    <property type="entry name" value="STAS"/>
    <property type="match status" value="1"/>
</dbReference>
<comment type="caution">
    <text evidence="3">The sequence shown here is derived from an EMBL/GenBank/DDBJ whole genome shotgun (WGS) entry which is preliminary data.</text>
</comment>
<accession>A0A0D2JT54</accession>
<feature type="compositionally biased region" description="Basic and acidic residues" evidence="1">
    <location>
        <begin position="135"/>
        <end position="151"/>
    </location>
</feature>
<dbReference type="EMBL" id="AZAC01000027">
    <property type="protein sequence ID" value="KIX12665.1"/>
    <property type="molecule type" value="Genomic_DNA"/>
</dbReference>
<sequence length="157" mass="17389">MSKVISHNGDGMHVVDDCLVASVNAEPDDRELQMLREQVLAKVEKIPLSGVVLDVSRVRLLDSVLFGLLAQTFRMIKLLGKRAVFVGFQAGVASALVDLDIELDDLETALTMKDGLEILRGDSQSENPTEEDLEDHNTQEEENDPIERQIDESIPGY</sequence>
<reference evidence="3 4" key="1">
    <citation type="submission" date="2013-11" db="EMBL/GenBank/DDBJ databases">
        <title>Metagenomic analysis of a methanogenic consortium involved in long chain n-alkane degradation.</title>
        <authorList>
            <person name="Davidova I.A."/>
            <person name="Callaghan A.V."/>
            <person name="Wawrik B."/>
            <person name="Pruitt S."/>
            <person name="Marks C."/>
            <person name="Duncan K.E."/>
            <person name="Suflita J.M."/>
        </authorList>
    </citation>
    <scope>NUCLEOTIDE SEQUENCE [LARGE SCALE GENOMIC DNA]</scope>
    <source>
        <strain evidence="3 4">SPR</strain>
    </source>
</reference>
<keyword evidence="4" id="KW-1185">Reference proteome</keyword>
<feature type="domain" description="STAS" evidence="2">
    <location>
        <begin position="16"/>
        <end position="119"/>
    </location>
</feature>
<dbReference type="InParanoid" id="A0A0D2JT54"/>
<evidence type="ECO:0000313" key="4">
    <source>
        <dbReference type="Proteomes" id="UP000032233"/>
    </source>
</evidence>
<evidence type="ECO:0000256" key="1">
    <source>
        <dbReference type="SAM" id="MobiDB-lite"/>
    </source>
</evidence>
<dbReference type="Pfam" id="PF01740">
    <property type="entry name" value="STAS"/>
    <property type="match status" value="1"/>
</dbReference>
<dbReference type="InterPro" id="IPR051932">
    <property type="entry name" value="Bact_StressResp_Reg"/>
</dbReference>
<dbReference type="STRING" id="1429043.X474_17940"/>
<feature type="region of interest" description="Disordered" evidence="1">
    <location>
        <begin position="119"/>
        <end position="157"/>
    </location>
</feature>
<name>A0A0D2JT54_9BACT</name>
<dbReference type="Proteomes" id="UP000032233">
    <property type="component" value="Unassembled WGS sequence"/>
</dbReference>